<dbReference type="AlphaFoldDB" id="A0A7N2N6D3"/>
<proteinExistence type="inferred from homology"/>
<reference evidence="5" key="2">
    <citation type="submission" date="2021-01" db="UniProtKB">
        <authorList>
            <consortium name="EnsemblPlants"/>
        </authorList>
    </citation>
    <scope>IDENTIFICATION</scope>
</reference>
<dbReference type="InterPro" id="IPR038538">
    <property type="entry name" value="MTERF_sf"/>
</dbReference>
<dbReference type="InParanoid" id="A0A7N2N6D3"/>
<dbReference type="OMA" id="CTHALIH"/>
<dbReference type="FunFam" id="1.25.70.10:FF:000001">
    <property type="entry name" value="Mitochondrial transcription termination factor-like"/>
    <property type="match status" value="1"/>
</dbReference>
<feature type="region of interest" description="Disordered" evidence="4">
    <location>
        <begin position="1"/>
        <end position="20"/>
    </location>
</feature>
<dbReference type="Proteomes" id="UP000594261">
    <property type="component" value="Chromosome 12"/>
</dbReference>
<dbReference type="Gene3D" id="1.25.70.10">
    <property type="entry name" value="Transcription termination factor 3, mitochondrial"/>
    <property type="match status" value="1"/>
</dbReference>
<reference evidence="5 6" key="1">
    <citation type="journal article" date="2016" name="G3 (Bethesda)">
        <title>First Draft Assembly and Annotation of the Genome of a California Endemic Oak Quercus lobata Nee (Fagaceae).</title>
        <authorList>
            <person name="Sork V.L."/>
            <person name="Fitz-Gibbon S.T."/>
            <person name="Puiu D."/>
            <person name="Crepeau M."/>
            <person name="Gugger P.F."/>
            <person name="Sherman R."/>
            <person name="Stevens K."/>
            <person name="Langley C.H."/>
            <person name="Pellegrini M."/>
            <person name="Salzberg S.L."/>
        </authorList>
    </citation>
    <scope>NUCLEOTIDE SEQUENCE [LARGE SCALE GENOMIC DNA]</scope>
    <source>
        <strain evidence="5 6">cv. SW786</strain>
    </source>
</reference>
<dbReference type="SMART" id="SM00733">
    <property type="entry name" value="Mterf"/>
    <property type="match status" value="6"/>
</dbReference>
<dbReference type="PANTHER" id="PTHR13068">
    <property type="entry name" value="CGI-12 PROTEIN-RELATED"/>
    <property type="match status" value="1"/>
</dbReference>
<keyword evidence="6" id="KW-1185">Reference proteome</keyword>
<dbReference type="EMBL" id="LRBV02000012">
    <property type="status" value="NOT_ANNOTATED_CDS"/>
    <property type="molecule type" value="Genomic_DNA"/>
</dbReference>
<keyword evidence="2" id="KW-0804">Transcription</keyword>
<dbReference type="GO" id="GO:0006353">
    <property type="term" value="P:DNA-templated transcription termination"/>
    <property type="evidence" value="ECO:0007669"/>
    <property type="project" value="UniProtKB-KW"/>
</dbReference>
<name>A0A7N2N6D3_QUELO</name>
<organism evidence="5 6">
    <name type="scientific">Quercus lobata</name>
    <name type="common">Valley oak</name>
    <dbReference type="NCBI Taxonomy" id="97700"/>
    <lineage>
        <taxon>Eukaryota</taxon>
        <taxon>Viridiplantae</taxon>
        <taxon>Streptophyta</taxon>
        <taxon>Embryophyta</taxon>
        <taxon>Tracheophyta</taxon>
        <taxon>Spermatophyta</taxon>
        <taxon>Magnoliopsida</taxon>
        <taxon>eudicotyledons</taxon>
        <taxon>Gunneridae</taxon>
        <taxon>Pentapetalae</taxon>
        <taxon>rosids</taxon>
        <taxon>fabids</taxon>
        <taxon>Fagales</taxon>
        <taxon>Fagaceae</taxon>
        <taxon>Quercus</taxon>
    </lineage>
</organism>
<feature type="compositionally biased region" description="Acidic residues" evidence="4">
    <location>
        <begin position="9"/>
        <end position="18"/>
    </location>
</feature>
<evidence type="ECO:0000256" key="3">
    <source>
        <dbReference type="ARBA" id="ARBA00022946"/>
    </source>
</evidence>
<protein>
    <submittedName>
        <fullName evidence="5">Uncharacterized protein</fullName>
    </submittedName>
</protein>
<evidence type="ECO:0000256" key="2">
    <source>
        <dbReference type="ARBA" id="ARBA00022472"/>
    </source>
</evidence>
<evidence type="ECO:0000313" key="5">
    <source>
        <dbReference type="EnsemblPlants" id="QL12p024545:mrna"/>
    </source>
</evidence>
<evidence type="ECO:0000313" key="6">
    <source>
        <dbReference type="Proteomes" id="UP000594261"/>
    </source>
</evidence>
<dbReference type="GO" id="GO:0003676">
    <property type="term" value="F:nucleic acid binding"/>
    <property type="evidence" value="ECO:0007669"/>
    <property type="project" value="InterPro"/>
</dbReference>
<keyword evidence="3" id="KW-0809">Transit peptide</keyword>
<dbReference type="Pfam" id="PF02536">
    <property type="entry name" value="mTERF"/>
    <property type="match status" value="2"/>
</dbReference>
<dbReference type="Gramene" id="QL12p024545:mrna">
    <property type="protein sequence ID" value="QL12p024545:mrna"/>
    <property type="gene ID" value="QL12p024545"/>
</dbReference>
<accession>A0A7N2N6D3</accession>
<sequence length="447" mass="50731">MLGLSESGTTDDEEEDEQQAPTINTAQLKLIQPNSVSESILFAFLSSRQLLFITHRNRRTQFLLGLLQKTAFFSIKSFSSLGLSKPKQQNEAQRHSFTVSYLINSCGFSPKSALLASHKVHFENPDKPDLVLNLLKESGFNDTQITKLVTKIPLLLLSHLENTLLPKFEFLRSIGVSGSDLPRILSLNPDMLRRSLKNNLIPCYDFLKSLLFENEKVITALGRSQRALLSNGTKTMVPNIALLREVGAPPSTISFLVIRSPSVAFIKLSKFVKAVQEVKEMGFDPSRFAFVQAILVVLSIKKPTWEYKFEIFRRWGWSKEDILLAFRRFPNFMLLSDEKITKVMNFVVNKLGQPSTDILMNPVVLNLSLEKRIIPRCSVVQILLAKNLIKSDLSLATFLLPNEKLFLEKFVIKFQDNVPQLLSMYQTKMDLLDVEIQSKKVCGTELF</sequence>
<dbReference type="PANTHER" id="PTHR13068:SF133">
    <property type="entry name" value="MITOCHONDRIAL TRANSCRIPTION TERMINATION FACTOR FAMILY PROTEIN"/>
    <property type="match status" value="1"/>
</dbReference>
<keyword evidence="2" id="KW-0806">Transcription termination</keyword>
<comment type="similarity">
    <text evidence="1">Belongs to the mTERF family.</text>
</comment>
<dbReference type="EnsemblPlants" id="QL12p024545:mrna">
    <property type="protein sequence ID" value="QL12p024545:mrna"/>
    <property type="gene ID" value="QL12p024545"/>
</dbReference>
<keyword evidence="2" id="KW-0805">Transcription regulation</keyword>
<dbReference type="InterPro" id="IPR003690">
    <property type="entry name" value="MTERF"/>
</dbReference>
<evidence type="ECO:0000256" key="4">
    <source>
        <dbReference type="SAM" id="MobiDB-lite"/>
    </source>
</evidence>
<evidence type="ECO:0000256" key="1">
    <source>
        <dbReference type="ARBA" id="ARBA00007692"/>
    </source>
</evidence>